<dbReference type="PANTHER" id="PTHR10000">
    <property type="entry name" value="PHOSPHOSERINE PHOSPHATASE"/>
    <property type="match status" value="1"/>
</dbReference>
<dbReference type="Gene3D" id="3.40.50.1000">
    <property type="entry name" value="HAD superfamily/HAD-like"/>
    <property type="match status" value="1"/>
</dbReference>
<organism evidence="1 2">
    <name type="scientific">Catenisphaera adipataccumulans</name>
    <dbReference type="NCBI Taxonomy" id="700500"/>
    <lineage>
        <taxon>Bacteria</taxon>
        <taxon>Bacillati</taxon>
        <taxon>Bacillota</taxon>
        <taxon>Erysipelotrichia</taxon>
        <taxon>Erysipelotrichales</taxon>
        <taxon>Erysipelotrichaceae</taxon>
        <taxon>Catenisphaera</taxon>
    </lineage>
</organism>
<accession>A0A7W8FXI4</accession>
<gene>
    <name evidence="1" type="ORF">HNQ47_001816</name>
</gene>
<evidence type="ECO:0000313" key="1">
    <source>
        <dbReference type="EMBL" id="MBB5183775.1"/>
    </source>
</evidence>
<dbReference type="InterPro" id="IPR023214">
    <property type="entry name" value="HAD_sf"/>
</dbReference>
<dbReference type="PANTHER" id="PTHR10000:SF8">
    <property type="entry name" value="HAD SUPERFAMILY HYDROLASE-LIKE, TYPE 3"/>
    <property type="match status" value="1"/>
</dbReference>
<dbReference type="RefSeq" id="WP_183329070.1">
    <property type="nucleotide sequence ID" value="NZ_JACHHK010000008.1"/>
</dbReference>
<reference evidence="1 2" key="1">
    <citation type="submission" date="2020-08" db="EMBL/GenBank/DDBJ databases">
        <title>Genomic Encyclopedia of Type Strains, Phase IV (KMG-IV): sequencing the most valuable type-strain genomes for metagenomic binning, comparative biology and taxonomic classification.</title>
        <authorList>
            <person name="Goeker M."/>
        </authorList>
    </citation>
    <scope>NUCLEOTIDE SEQUENCE [LARGE SCALE GENOMIC DNA]</scope>
    <source>
        <strain evidence="1 2">DSM 25799</strain>
    </source>
</reference>
<dbReference type="GO" id="GO:0000287">
    <property type="term" value="F:magnesium ion binding"/>
    <property type="evidence" value="ECO:0007669"/>
    <property type="project" value="TreeGrafter"/>
</dbReference>
<name>A0A7W8FXI4_9FIRM</name>
<dbReference type="GO" id="GO:0005829">
    <property type="term" value="C:cytosol"/>
    <property type="evidence" value="ECO:0007669"/>
    <property type="project" value="TreeGrafter"/>
</dbReference>
<dbReference type="Pfam" id="PF08282">
    <property type="entry name" value="Hydrolase_3"/>
    <property type="match status" value="1"/>
</dbReference>
<dbReference type="Gene3D" id="3.30.1240.10">
    <property type="match status" value="1"/>
</dbReference>
<dbReference type="InterPro" id="IPR036412">
    <property type="entry name" value="HAD-like_sf"/>
</dbReference>
<sequence length="255" mass="28770">MKLLVTGYDGILQYGGNVMEEDLKAIEKWRSEGNLYVIDTGRSKDSIDKEIEKFNIPVDYLITNNGGMIFDETGHILQSNYLDYVTSLDIMYIAKVTDGIAAFVADDGIHRHKVVVNPEIYDYDNMHLAPDMTEEEVMDLGEYTQISITLESEDAALRFAKEMNHHFAGLVNAYPNEVFVDVVPSYVSKATSLQFLQLYTDVDDEDMYAMGDSYNDIPMLDMVENSAVLSTAPEEVISHAKQTFISVSEFLSHIE</sequence>
<evidence type="ECO:0000313" key="2">
    <source>
        <dbReference type="Proteomes" id="UP000539953"/>
    </source>
</evidence>
<keyword evidence="2" id="KW-1185">Reference proteome</keyword>
<dbReference type="SUPFAM" id="SSF56784">
    <property type="entry name" value="HAD-like"/>
    <property type="match status" value="1"/>
</dbReference>
<proteinExistence type="predicted"/>
<dbReference type="AlphaFoldDB" id="A0A7W8FXI4"/>
<comment type="caution">
    <text evidence="1">The sequence shown here is derived from an EMBL/GenBank/DDBJ whole genome shotgun (WGS) entry which is preliminary data.</text>
</comment>
<dbReference type="GO" id="GO:0016791">
    <property type="term" value="F:phosphatase activity"/>
    <property type="evidence" value="ECO:0007669"/>
    <property type="project" value="TreeGrafter"/>
</dbReference>
<dbReference type="NCBIfam" id="TIGR01484">
    <property type="entry name" value="HAD-SF-IIB"/>
    <property type="match status" value="1"/>
</dbReference>
<dbReference type="PROSITE" id="PS01229">
    <property type="entry name" value="COF_2"/>
    <property type="match status" value="1"/>
</dbReference>
<dbReference type="Proteomes" id="UP000539953">
    <property type="component" value="Unassembled WGS sequence"/>
</dbReference>
<dbReference type="EMBL" id="JACHHK010000008">
    <property type="protein sequence ID" value="MBB5183775.1"/>
    <property type="molecule type" value="Genomic_DNA"/>
</dbReference>
<protein>
    <submittedName>
        <fullName evidence="1">Uncharacterized protein</fullName>
    </submittedName>
</protein>
<dbReference type="InterPro" id="IPR006379">
    <property type="entry name" value="HAD-SF_hydro_IIB"/>
</dbReference>